<dbReference type="Gene3D" id="1.10.510.10">
    <property type="entry name" value="Transferase(Phosphotransferase) domain 1"/>
    <property type="match status" value="1"/>
</dbReference>
<proteinExistence type="predicted"/>
<keyword evidence="4 5" id="KW-0067">ATP-binding</keyword>
<accession>W1QJP5</accession>
<keyword evidence="9" id="KW-1185">Reference proteome</keyword>
<feature type="compositionally biased region" description="Polar residues" evidence="6">
    <location>
        <begin position="383"/>
        <end position="394"/>
    </location>
</feature>
<feature type="compositionally biased region" description="Basic and acidic residues" evidence="6">
    <location>
        <begin position="428"/>
        <end position="439"/>
    </location>
</feature>
<keyword evidence="3" id="KW-0418">Kinase</keyword>
<dbReference type="EMBL" id="AEOI02000003">
    <property type="protein sequence ID" value="ESX02923.1"/>
    <property type="molecule type" value="Genomic_DNA"/>
</dbReference>
<dbReference type="GO" id="GO:0060237">
    <property type="term" value="P:regulation of fungal-type cell wall organization"/>
    <property type="evidence" value="ECO:0007669"/>
    <property type="project" value="EnsemblFungi"/>
</dbReference>
<evidence type="ECO:0000256" key="4">
    <source>
        <dbReference type="ARBA" id="ARBA00022840"/>
    </source>
</evidence>
<feature type="compositionally biased region" description="Low complexity" evidence="6">
    <location>
        <begin position="720"/>
        <end position="734"/>
    </location>
</feature>
<dbReference type="GO" id="GO:0000425">
    <property type="term" value="P:pexophagy"/>
    <property type="evidence" value="ECO:0007669"/>
    <property type="project" value="EnsemblFungi"/>
</dbReference>
<dbReference type="InterPro" id="IPR000719">
    <property type="entry name" value="Prot_kinase_dom"/>
</dbReference>
<dbReference type="GO" id="GO:0010447">
    <property type="term" value="P:response to acidic pH"/>
    <property type="evidence" value="ECO:0007669"/>
    <property type="project" value="EnsemblFungi"/>
</dbReference>
<dbReference type="InterPro" id="IPR011009">
    <property type="entry name" value="Kinase-like_dom_sf"/>
</dbReference>
<dbReference type="GO" id="GO:0004709">
    <property type="term" value="F:MAP kinase kinase kinase activity"/>
    <property type="evidence" value="ECO:0007669"/>
    <property type="project" value="EnsemblFungi"/>
</dbReference>
<feature type="region of interest" description="Disordered" evidence="6">
    <location>
        <begin position="246"/>
        <end position="320"/>
    </location>
</feature>
<feature type="region of interest" description="Disordered" evidence="6">
    <location>
        <begin position="1243"/>
        <end position="1264"/>
    </location>
</feature>
<dbReference type="RefSeq" id="XP_013937334.1">
    <property type="nucleotide sequence ID" value="XM_014081859.1"/>
</dbReference>
<evidence type="ECO:0000256" key="6">
    <source>
        <dbReference type="SAM" id="MobiDB-lite"/>
    </source>
</evidence>
<evidence type="ECO:0000259" key="7">
    <source>
        <dbReference type="PROSITE" id="PS50011"/>
    </source>
</evidence>
<dbReference type="SUPFAM" id="SSF56112">
    <property type="entry name" value="Protein kinase-like (PK-like)"/>
    <property type="match status" value="1"/>
</dbReference>
<protein>
    <recommendedName>
        <fullName evidence="7">Protein kinase domain-containing protein</fullName>
    </recommendedName>
</protein>
<dbReference type="Pfam" id="PF00069">
    <property type="entry name" value="Pkinase"/>
    <property type="match status" value="1"/>
</dbReference>
<dbReference type="HOGENOM" id="CLU_002516_0_0_1"/>
<evidence type="ECO:0000256" key="5">
    <source>
        <dbReference type="PROSITE-ProRule" id="PRU10141"/>
    </source>
</evidence>
<dbReference type="FunFam" id="1.10.510.10:FF:000182">
    <property type="entry name" value="MAP kinase kinase kinase mkh1"/>
    <property type="match status" value="1"/>
</dbReference>
<dbReference type="KEGG" id="opa:HPODL_02237"/>
<dbReference type="GO" id="GO:0000196">
    <property type="term" value="P:cell integrity MAPK cascade"/>
    <property type="evidence" value="ECO:0007669"/>
    <property type="project" value="EnsemblFungi"/>
</dbReference>
<dbReference type="PANTHER" id="PTHR48016:SF48">
    <property type="entry name" value="SERINE_THREONINE-PROTEIN KINASE BCK1_SLK1_SSP31"/>
    <property type="match status" value="1"/>
</dbReference>
<dbReference type="PROSITE" id="PS00107">
    <property type="entry name" value="PROTEIN_KINASE_ATP"/>
    <property type="match status" value="1"/>
</dbReference>
<dbReference type="InterPro" id="IPR008271">
    <property type="entry name" value="Ser/Thr_kinase_AS"/>
</dbReference>
<keyword evidence="2 5" id="KW-0547">Nucleotide-binding</keyword>
<dbReference type="PROSITE" id="PS50011">
    <property type="entry name" value="PROTEIN_KINASE_DOM"/>
    <property type="match status" value="1"/>
</dbReference>
<dbReference type="PANTHER" id="PTHR48016">
    <property type="entry name" value="MAP KINASE KINASE KINASE SSK2-RELATED-RELATED"/>
    <property type="match status" value="1"/>
</dbReference>
<feature type="region of interest" description="Disordered" evidence="6">
    <location>
        <begin position="338"/>
        <end position="394"/>
    </location>
</feature>
<dbReference type="eggNOG" id="KOG0198">
    <property type="taxonomic scope" value="Eukaryota"/>
</dbReference>
<feature type="region of interest" description="Disordered" evidence="6">
    <location>
        <begin position="714"/>
        <end position="827"/>
    </location>
</feature>
<feature type="region of interest" description="Disordered" evidence="6">
    <location>
        <begin position="657"/>
        <end position="681"/>
    </location>
</feature>
<feature type="compositionally biased region" description="Polar residues" evidence="6">
    <location>
        <begin position="806"/>
        <end position="826"/>
    </location>
</feature>
<reference evidence="8 9" key="1">
    <citation type="journal article" date="2013" name="BMC Genomics">
        <title>Genome sequence and analysis of methylotrophic yeast Hansenula polymorpha DL1.</title>
        <authorList>
            <person name="Ravin N.V."/>
            <person name="Eldarov M.A."/>
            <person name="Kadnikov V.V."/>
            <person name="Beletsky A.V."/>
            <person name="Schneider J."/>
            <person name="Mardanova E.S."/>
            <person name="Smekalova E.M."/>
            <person name="Zvereva M.I."/>
            <person name="Dontsova O.A."/>
            <person name="Mardanov A.V."/>
            <person name="Skryabin K.G."/>
        </authorList>
    </citation>
    <scope>NUCLEOTIDE SEQUENCE [LARGE SCALE GENOMIC DNA]</scope>
    <source>
        <strain evidence="9">ATCC 26012 / BCRC 20466 / JCM 22074 / NRRL Y-7560 / DL-1</strain>
    </source>
</reference>
<evidence type="ECO:0000256" key="2">
    <source>
        <dbReference type="ARBA" id="ARBA00022741"/>
    </source>
</evidence>
<dbReference type="GO" id="GO:0030010">
    <property type="term" value="P:establishment of cell polarity"/>
    <property type="evidence" value="ECO:0007669"/>
    <property type="project" value="EnsemblFungi"/>
</dbReference>
<dbReference type="GO" id="GO:0030447">
    <property type="term" value="P:filamentous growth"/>
    <property type="evidence" value="ECO:0007669"/>
    <property type="project" value="UniProtKB-ARBA"/>
</dbReference>
<evidence type="ECO:0000313" key="8">
    <source>
        <dbReference type="EMBL" id="ESX02923.1"/>
    </source>
</evidence>
<dbReference type="OrthoDB" id="266718at2759"/>
<feature type="compositionally biased region" description="Acidic residues" evidence="6">
    <location>
        <begin position="783"/>
        <end position="798"/>
    </location>
</feature>
<keyword evidence="1" id="KW-0808">Transferase</keyword>
<evidence type="ECO:0000256" key="1">
    <source>
        <dbReference type="ARBA" id="ARBA00022679"/>
    </source>
</evidence>
<dbReference type="OMA" id="PWSNFEV"/>
<dbReference type="InterPro" id="IPR017441">
    <property type="entry name" value="Protein_kinase_ATP_BS"/>
</dbReference>
<feature type="region of interest" description="Disordered" evidence="6">
    <location>
        <begin position="22"/>
        <end position="60"/>
    </location>
</feature>
<evidence type="ECO:0000313" key="9">
    <source>
        <dbReference type="Proteomes" id="UP000008673"/>
    </source>
</evidence>
<organism evidence="8 9">
    <name type="scientific">Ogataea parapolymorpha (strain ATCC 26012 / BCRC 20466 / JCM 22074 / NRRL Y-7560 / DL-1)</name>
    <name type="common">Yeast</name>
    <name type="synonym">Hansenula polymorpha</name>
    <dbReference type="NCBI Taxonomy" id="871575"/>
    <lineage>
        <taxon>Eukaryota</taxon>
        <taxon>Fungi</taxon>
        <taxon>Dikarya</taxon>
        <taxon>Ascomycota</taxon>
        <taxon>Saccharomycotina</taxon>
        <taxon>Pichiomycetes</taxon>
        <taxon>Pichiales</taxon>
        <taxon>Pichiaceae</taxon>
        <taxon>Ogataea</taxon>
    </lineage>
</organism>
<dbReference type="STRING" id="871575.W1QJP5"/>
<dbReference type="GO" id="GO:0005524">
    <property type="term" value="F:ATP binding"/>
    <property type="evidence" value="ECO:0007669"/>
    <property type="project" value="UniProtKB-UniRule"/>
</dbReference>
<feature type="region of interest" description="Disordered" evidence="6">
    <location>
        <begin position="411"/>
        <end position="459"/>
    </location>
</feature>
<name>W1QJP5_OGAPD</name>
<sequence length="1264" mass="140899">MSNEGDRLPRFLYDQIPSEITNSGALNSKIKSSKDSPYSTAIPSKPPKTQSRTPSSLTLDTSVSRVAAANIPVKVSKDIQSLEVPRTDSTSGNSPLYGNVNEKLSTILSAPEEPDDNEFTFEKLHPEQSSLRVSRRISRGFHSNTSSVSWSVNNPEEWTLENVVFWLGSNGFNESWISLFTSERLIKQDFLKLQSYNELKKYVPFLVADENSTPTRFIQLLRKTLGKNSVSKLEVPSPSISLVSGSSFDSALEDSNPPSREEQGHQTIGDKLQPVVSAPTLAADDLQNNDMFSGDEGESQRPRPVSTIEPSTTQLYPSSPSFHSKAFFKRHQKSSSSESSFLSPVFGNNPAGVPPAPAPAPSAQQLNTPAVESFQKKHERTGSKGSISDSNTPKNIFNKFFGKSKAEYAFPKKDSPVSPSSANGTFKKPLDRKITHEKSFTVSKNKPSDPKFEKLGPVGKKPSPIGVTIPVVTKSTLHSKESFSSSTSTLAPPTKSSFVLDHKFRPVPRNNRDVFVLASRDNVTFTRVDVMNCSHVDEFKRRIADALNIKFLFKAEFALTGFNSDPGQPLDDETIDELMKRKFFGETMKILVTQKGLERYASTLSAYSSHSLTSDNSLDRINETPQYLLEATKNGSVDYVNFKEYMHQENNKVAFAEPKRSTSSSLTRARSITTTSNPDSATFRVIRPEKREIDFDKKRESPFVRRDSLVARRIAPAPPVQESSPSSVTSPASAKYRKPPPPLPETQGEKNTIIRAKTIKRSGTQKTLFDPFKENTVSFENAPELEESDETSSLDSDDGLFAKAPSKNSNQSLKMPTNISSSSTDSLLEIRPPPEVLYDNLEIYFPNTDLDKLIIDEVVSPPISPVAEEKVAAKPDYSGYLKAPEPSGKIHRMKSIRIVAQEAKKEAQKKLGNHRPSGSLLRRTSTKMWGQKVVEVTPGNRASYVNKLKNHKGQYKEFAWVKGELIGVGTFGKVYLALNVTTGEMIAVKQTVISSKFRSSRETKEIMDTFRAEVDSLKDLDHVNIVQYLGFEKKDNVYSLFLEYVSGGSVGHLIRRYGRFSEDLIKFLTEQVLQGLQYIHSKGILHRDLKADNLLLEMDGICKISDFGISKKAKDIYTNESAMSFQGTIFWMAPEIIDNTQHKGYSAKVDIWSLGCVVLEMYAGQRPWSDFAIAGAIFKLGNKSAPPIPEETRKMMSDTGSAFLDRCFETDPEQRPTATELLKHEFCEKDETFDFAETELARKMKHEDTKEEKKADMMMQSKAV</sequence>
<feature type="compositionally biased region" description="Polar residues" evidence="6">
    <location>
        <begin position="308"/>
        <end position="320"/>
    </location>
</feature>
<gene>
    <name evidence="8" type="ORF">HPODL_02237</name>
</gene>
<feature type="compositionally biased region" description="Low complexity" evidence="6">
    <location>
        <begin position="661"/>
        <end position="676"/>
    </location>
</feature>
<feature type="compositionally biased region" description="Basic and acidic residues" evidence="6">
    <location>
        <begin position="1243"/>
        <end position="1256"/>
    </location>
</feature>
<comment type="caution">
    <text evidence="8">The sequence shown here is derived from an EMBL/GenBank/DDBJ whole genome shotgun (WGS) entry which is preliminary data.</text>
</comment>
<evidence type="ECO:0000256" key="3">
    <source>
        <dbReference type="ARBA" id="ARBA00022777"/>
    </source>
</evidence>
<feature type="binding site" evidence="5">
    <location>
        <position position="989"/>
    </location>
    <ligand>
        <name>ATP</name>
        <dbReference type="ChEBI" id="CHEBI:30616"/>
    </ligand>
</feature>
<dbReference type="AlphaFoldDB" id="W1QJP5"/>
<feature type="domain" description="Protein kinase" evidence="7">
    <location>
        <begin position="960"/>
        <end position="1227"/>
    </location>
</feature>
<dbReference type="SMART" id="SM00220">
    <property type="entry name" value="S_TKc"/>
    <property type="match status" value="1"/>
</dbReference>
<dbReference type="GeneID" id="25771691"/>
<dbReference type="Proteomes" id="UP000008673">
    <property type="component" value="Unassembled WGS sequence"/>
</dbReference>
<dbReference type="PROSITE" id="PS00108">
    <property type="entry name" value="PROTEIN_KINASE_ST"/>
    <property type="match status" value="1"/>
</dbReference>
<dbReference type="InterPro" id="IPR050538">
    <property type="entry name" value="MAP_kinase_kinase_kinase"/>
</dbReference>
<dbReference type="GO" id="GO:0030968">
    <property type="term" value="P:endoplasmic reticulum unfolded protein response"/>
    <property type="evidence" value="ECO:0007669"/>
    <property type="project" value="EnsemblFungi"/>
</dbReference>